<organism evidence="9 10">
    <name type="scientific">Cephalotrichum gorgonifer</name>
    <dbReference type="NCBI Taxonomy" id="2041049"/>
    <lineage>
        <taxon>Eukaryota</taxon>
        <taxon>Fungi</taxon>
        <taxon>Dikarya</taxon>
        <taxon>Ascomycota</taxon>
        <taxon>Pezizomycotina</taxon>
        <taxon>Sordariomycetes</taxon>
        <taxon>Hypocreomycetidae</taxon>
        <taxon>Microascales</taxon>
        <taxon>Microascaceae</taxon>
        <taxon>Cephalotrichum</taxon>
    </lineage>
</organism>
<dbReference type="GO" id="GO:0006886">
    <property type="term" value="P:intracellular protein transport"/>
    <property type="evidence" value="ECO:0007669"/>
    <property type="project" value="TreeGrafter"/>
</dbReference>
<evidence type="ECO:0000256" key="1">
    <source>
        <dbReference type="ARBA" id="ARBA00004308"/>
    </source>
</evidence>
<dbReference type="FunFam" id="1.20.5.110:FF:000060">
    <property type="entry name" value="SNARE complex subunit (Syn8)"/>
    <property type="match status" value="1"/>
</dbReference>
<accession>A0AAE8SXZ2</accession>
<comment type="subcellular location">
    <subcellularLocation>
        <location evidence="1">Endomembrane system</location>
    </subcellularLocation>
</comment>
<dbReference type="GO" id="GO:0006896">
    <property type="term" value="P:Golgi to vacuole transport"/>
    <property type="evidence" value="ECO:0007669"/>
    <property type="project" value="UniProtKB-ARBA"/>
</dbReference>
<feature type="domain" description="T-SNARE coiled-coil homology" evidence="8">
    <location>
        <begin position="182"/>
        <end position="244"/>
    </location>
</feature>
<dbReference type="CDD" id="cd15859">
    <property type="entry name" value="SNARE_SYN8"/>
    <property type="match status" value="1"/>
</dbReference>
<dbReference type="GO" id="GO:0048278">
    <property type="term" value="P:vesicle docking"/>
    <property type="evidence" value="ECO:0007669"/>
    <property type="project" value="TreeGrafter"/>
</dbReference>
<dbReference type="GO" id="GO:0005484">
    <property type="term" value="F:SNAP receptor activity"/>
    <property type="evidence" value="ECO:0007669"/>
    <property type="project" value="TreeGrafter"/>
</dbReference>
<evidence type="ECO:0000313" key="10">
    <source>
        <dbReference type="Proteomes" id="UP001187682"/>
    </source>
</evidence>
<gene>
    <name evidence="9" type="ORF">DNG_08027</name>
</gene>
<feature type="transmembrane region" description="Helical" evidence="7">
    <location>
        <begin position="255"/>
        <end position="272"/>
    </location>
</feature>
<reference evidence="9" key="1">
    <citation type="submission" date="2018-03" db="EMBL/GenBank/DDBJ databases">
        <authorList>
            <person name="Guldener U."/>
        </authorList>
    </citation>
    <scope>NUCLEOTIDE SEQUENCE</scope>
</reference>
<keyword evidence="5 7" id="KW-0472">Membrane</keyword>
<evidence type="ECO:0000313" key="9">
    <source>
        <dbReference type="EMBL" id="SPO05340.1"/>
    </source>
</evidence>
<proteinExistence type="predicted"/>
<keyword evidence="4" id="KW-0175">Coiled coil</keyword>
<feature type="compositionally biased region" description="Polar residues" evidence="6">
    <location>
        <begin position="98"/>
        <end position="119"/>
    </location>
</feature>
<evidence type="ECO:0000256" key="3">
    <source>
        <dbReference type="ARBA" id="ARBA00022927"/>
    </source>
</evidence>
<dbReference type="PANTHER" id="PTHR19957:SF423">
    <property type="entry name" value="SYNTAXIN-8-RELATED"/>
    <property type="match status" value="1"/>
</dbReference>
<evidence type="ECO:0000256" key="2">
    <source>
        <dbReference type="ARBA" id="ARBA00022448"/>
    </source>
</evidence>
<comment type="caution">
    <text evidence="9">The sequence shown here is derived from an EMBL/GenBank/DDBJ whole genome shotgun (WGS) entry which is preliminary data.</text>
</comment>
<dbReference type="InterPro" id="IPR000727">
    <property type="entry name" value="T_SNARE_dom"/>
</dbReference>
<feature type="region of interest" description="Disordered" evidence="6">
    <location>
        <begin position="98"/>
        <end position="168"/>
    </location>
</feature>
<sequence length="273" mass="29939">MSKPNQLFLLADHIKLSLLERQRAQSLDLEGGGSQQDGHVSRSLEQFRDGLEALREEEARLRERGDEDAALTIADSLPSLQKQLDDLTSQFHGFSSPSTTATLTHPNDPSLSSDFTHAQSFKPLSPAASKPTAGGATAHKSVRFSDTPSTDLFARYTDSPDPATPEDRTADMTNAQIHAYHSSVLEEQDEQLDRLGESISRQRELSMRMGDELEAQVEMLDETEGLVDRHQGRLDRAGRSLAGVARRASGEGRQMGAIILTIIILIVLIAILK</sequence>
<keyword evidence="3" id="KW-0653">Protein transport</keyword>
<dbReference type="Gene3D" id="1.20.5.110">
    <property type="match status" value="1"/>
</dbReference>
<dbReference type="EMBL" id="ONZQ02000012">
    <property type="protein sequence ID" value="SPO05340.1"/>
    <property type="molecule type" value="Genomic_DNA"/>
</dbReference>
<dbReference type="GO" id="GO:0031201">
    <property type="term" value="C:SNARE complex"/>
    <property type="evidence" value="ECO:0007669"/>
    <property type="project" value="TreeGrafter"/>
</dbReference>
<dbReference type="GO" id="GO:0000149">
    <property type="term" value="F:SNARE binding"/>
    <property type="evidence" value="ECO:0007669"/>
    <property type="project" value="TreeGrafter"/>
</dbReference>
<protein>
    <submittedName>
        <fullName evidence="9">Related to syntaxin 8</fullName>
    </submittedName>
</protein>
<keyword evidence="7" id="KW-1133">Transmembrane helix</keyword>
<keyword evidence="2" id="KW-0813">Transport</keyword>
<dbReference type="Proteomes" id="UP001187682">
    <property type="component" value="Unassembled WGS sequence"/>
</dbReference>
<evidence type="ECO:0000256" key="4">
    <source>
        <dbReference type="ARBA" id="ARBA00023054"/>
    </source>
</evidence>
<evidence type="ECO:0000256" key="7">
    <source>
        <dbReference type="SAM" id="Phobius"/>
    </source>
</evidence>
<dbReference type="GO" id="GO:0006906">
    <property type="term" value="P:vesicle fusion"/>
    <property type="evidence" value="ECO:0007669"/>
    <property type="project" value="TreeGrafter"/>
</dbReference>
<name>A0AAE8SXZ2_9PEZI</name>
<keyword evidence="7" id="KW-0812">Transmembrane</keyword>
<evidence type="ECO:0000256" key="5">
    <source>
        <dbReference type="ARBA" id="ARBA00023136"/>
    </source>
</evidence>
<dbReference type="PANTHER" id="PTHR19957">
    <property type="entry name" value="SYNTAXIN"/>
    <property type="match status" value="1"/>
</dbReference>
<dbReference type="AlphaFoldDB" id="A0AAE8SXZ2"/>
<dbReference type="PROSITE" id="PS50192">
    <property type="entry name" value="T_SNARE"/>
    <property type="match status" value="1"/>
</dbReference>
<dbReference type="SMART" id="SM00397">
    <property type="entry name" value="t_SNARE"/>
    <property type="match status" value="1"/>
</dbReference>
<keyword evidence="10" id="KW-1185">Reference proteome</keyword>
<evidence type="ECO:0000256" key="6">
    <source>
        <dbReference type="SAM" id="MobiDB-lite"/>
    </source>
</evidence>
<evidence type="ECO:0000259" key="8">
    <source>
        <dbReference type="PROSITE" id="PS50192"/>
    </source>
</evidence>
<dbReference type="InterPro" id="IPR045242">
    <property type="entry name" value="Syntaxin"/>
</dbReference>
<dbReference type="SUPFAM" id="SSF58038">
    <property type="entry name" value="SNARE fusion complex"/>
    <property type="match status" value="1"/>
</dbReference>
<dbReference type="GO" id="GO:0005768">
    <property type="term" value="C:endosome"/>
    <property type="evidence" value="ECO:0007669"/>
    <property type="project" value="UniProtKB-ARBA"/>
</dbReference>